<protein>
    <submittedName>
        <fullName evidence="1">Uncharacterized protein</fullName>
    </submittedName>
</protein>
<keyword evidence="2" id="KW-1185">Reference proteome</keyword>
<sequence>MALSDRGQYWCKMSDELLIWKIVKDLWDPDVNPNGYLMHYINEKIQFPGSALTYGDGAGGQRFLRQAFARSLNRHFKPMKRIDAEHICITNGVSSAVEHLSNLLADPGDVFLLGQPYFGGFLNSIGLRTGTQVVPVSFGDVDPLSKAAVEVYETAIKTSIARSQKVAGLVLCNPHNPLGRCYPKETLKGLMQLCGKYNVHFISDEIYAMSVFNPNELKSEVPSHGSCEGFTSLCAIEPSDLIDPSLVHIVYGLSKDFGANGLRIGCIISQNNAKLHQALVPPIVYSYASSISELIAAKVLGNDQFTDWYIAENRLRLKQRYTEVVRWADYHQVEYRKDVQAAFFLWVNFGAVFRRTKMGEAMLQANESDSMDLDNLIQQALLAGKVFLISGSNCGHDSPGWFRIVFSQARRDLDEGLRRTETALGLPRDPHLA</sequence>
<name>A0ACC2ZXY6_9EURO</name>
<evidence type="ECO:0000313" key="1">
    <source>
        <dbReference type="EMBL" id="KAJ9652590.1"/>
    </source>
</evidence>
<dbReference type="Proteomes" id="UP001172386">
    <property type="component" value="Unassembled WGS sequence"/>
</dbReference>
<organism evidence="1 2">
    <name type="scientific">Neophaeococcomyces mojaviensis</name>
    <dbReference type="NCBI Taxonomy" id="3383035"/>
    <lineage>
        <taxon>Eukaryota</taxon>
        <taxon>Fungi</taxon>
        <taxon>Dikarya</taxon>
        <taxon>Ascomycota</taxon>
        <taxon>Pezizomycotina</taxon>
        <taxon>Eurotiomycetes</taxon>
        <taxon>Chaetothyriomycetidae</taxon>
        <taxon>Chaetothyriales</taxon>
        <taxon>Chaetothyriales incertae sedis</taxon>
        <taxon>Neophaeococcomyces</taxon>
    </lineage>
</organism>
<proteinExistence type="predicted"/>
<accession>A0ACC2ZXY6</accession>
<comment type="caution">
    <text evidence="1">The sequence shown here is derived from an EMBL/GenBank/DDBJ whole genome shotgun (WGS) entry which is preliminary data.</text>
</comment>
<reference evidence="1" key="1">
    <citation type="submission" date="2022-10" db="EMBL/GenBank/DDBJ databases">
        <title>Culturing micro-colonial fungi from biological soil crusts in the Mojave desert and describing Neophaeococcomyces mojavensis, and introducing the new genera and species Taxawa tesnikishii.</title>
        <authorList>
            <person name="Kurbessoian T."/>
            <person name="Stajich J.E."/>
        </authorList>
    </citation>
    <scope>NUCLEOTIDE SEQUENCE</scope>
    <source>
        <strain evidence="1">JES_112</strain>
    </source>
</reference>
<gene>
    <name evidence="1" type="ORF">H2198_008159</name>
</gene>
<evidence type="ECO:0000313" key="2">
    <source>
        <dbReference type="Proteomes" id="UP001172386"/>
    </source>
</evidence>
<dbReference type="EMBL" id="JAPDRQ010000191">
    <property type="protein sequence ID" value="KAJ9652590.1"/>
    <property type="molecule type" value="Genomic_DNA"/>
</dbReference>